<dbReference type="EMBL" id="HQ317389">
    <property type="protein sequence ID" value="AGG91314.1"/>
    <property type="molecule type" value="Genomic_DNA"/>
</dbReference>
<evidence type="ECO:0000313" key="1">
    <source>
        <dbReference type="EMBL" id="AGG91314.1"/>
    </source>
</evidence>
<proteinExistence type="predicted"/>
<gene>
    <name evidence="1" type="ORF">SWQG_00017</name>
</gene>
<dbReference type="RefSeq" id="YP_007673163.1">
    <property type="nucleotide sequence ID" value="NC_020838.1"/>
</dbReference>
<accession>M4NV29</accession>
<sequence length="79" mass="9237">MSDVELMARLREREERNRNAKLKYRGVAYNKNDQCLENINLQTQRQRPFLTIRLRVNKCSSVADTVVIKSLSVVNKRSA</sequence>
<evidence type="ECO:0000313" key="2">
    <source>
        <dbReference type="Proteomes" id="UP000204049"/>
    </source>
</evidence>
<dbReference type="Proteomes" id="UP000204049">
    <property type="component" value="Segment"/>
</dbReference>
<dbReference type="GeneID" id="15009672"/>
<keyword evidence="2" id="KW-1185">Reference proteome</keyword>
<reference evidence="1 2" key="1">
    <citation type="submission" date="2010-09" db="EMBL/GenBank/DDBJ databases">
        <title>The Genome Sequence of Synechococcus phage S-RIP2 isolate N1_2007.</title>
        <authorList>
            <consortium name="The Broad Institute Genome Sequencing Platform"/>
            <person name="Henn M.R."/>
            <person name="Marston M."/>
            <person name="Levin J."/>
            <person name="Malboeuf C."/>
            <person name="Casali M."/>
            <person name="Russ C."/>
            <person name="Lennon N."/>
            <person name="Chapman S.B."/>
            <person name="Erlich R."/>
            <person name="Young S.K."/>
            <person name="Yandava C."/>
            <person name="Zeng Q."/>
            <person name="Fitzgerald M.F."/>
            <person name="Alvarado L."/>
            <person name="Anderson S."/>
            <person name="Berlin A."/>
            <person name="Chen Z."/>
            <person name="Freedman E."/>
            <person name="Gellesch M."/>
            <person name="Goldberg J."/>
            <person name="Green L."/>
            <person name="Griggs A."/>
            <person name="Gujja S."/>
            <person name="Heilman E.R."/>
            <person name="Heiman D."/>
            <person name="Hollinger A."/>
            <person name="Howarth C."/>
            <person name="Larson L."/>
            <person name="Mehta T."/>
            <person name="Neiman D."/>
            <person name="Pearson M."/>
            <person name="Roberts A."/>
            <person name="Ryan E."/>
            <person name="Saif S."/>
            <person name="Shea T."/>
            <person name="Shenoy N."/>
            <person name="Sisk P."/>
            <person name="Stolte C."/>
            <person name="Sykes S."/>
            <person name="White J."/>
            <person name="Haas B."/>
            <person name="Nusbaum C."/>
            <person name="Birren B."/>
        </authorList>
    </citation>
    <scope>NUCLEOTIDE SEQUENCE [LARGE SCALE GENOMIC DNA]</scope>
</reference>
<organism evidence="1 2">
    <name type="scientific">Synechococcus phage S-RIP2</name>
    <dbReference type="NCBI Taxonomy" id="754040"/>
    <lineage>
        <taxon>Viruses</taxon>
        <taxon>Duplodnaviria</taxon>
        <taxon>Heunggongvirae</taxon>
        <taxon>Uroviricota</taxon>
        <taxon>Caudoviricetes</taxon>
        <taxon>Autographivirales</taxon>
        <taxon>Sednavirus</taxon>
        <taxon>Sednavirus SRIP2</taxon>
    </lineage>
</organism>
<protein>
    <submittedName>
        <fullName evidence="1">Uncharacterized protein</fullName>
    </submittedName>
</protein>
<name>M4NV29_9CAUD</name>
<dbReference type="KEGG" id="vg:15009672"/>